<organism evidence="7 8">
    <name type="scientific">Flavobacterium solisilvae</name>
    <dbReference type="NCBI Taxonomy" id="1852019"/>
    <lineage>
        <taxon>Bacteria</taxon>
        <taxon>Pseudomonadati</taxon>
        <taxon>Bacteroidota</taxon>
        <taxon>Flavobacteriia</taxon>
        <taxon>Flavobacteriales</taxon>
        <taxon>Flavobacteriaceae</taxon>
        <taxon>Flavobacterium</taxon>
    </lineage>
</organism>
<accession>A0ABX1QVY7</accession>
<keyword evidence="5 6" id="KW-0472">Membrane</keyword>
<comment type="subcellular location">
    <subcellularLocation>
        <location evidence="1">Cell membrane</location>
        <topology evidence="1">Multi-pass membrane protein</topology>
    </subcellularLocation>
</comment>
<dbReference type="EMBL" id="JAAMPT010000206">
    <property type="protein sequence ID" value="NMH25349.1"/>
    <property type="molecule type" value="Genomic_DNA"/>
</dbReference>
<sequence length="440" mass="49990">MSKLIDKFKNISDINKNIINSGFWILLGSFLSNILLLIATVLITDFVPKQVYGEFGIIKSTINMFSVFAGLGLGLTATKYIAQYKNEDKQKTSRIIGLSNVFSVLISVFVLIIFLVFSKSLSYQINAPHLDYELKIAGILLFFTALNGVQKGILSGFEKFKIIAINSIIASVISLFCQIIGAKIYGLDGIIIGFGVNFFILYILNYFSINKITNKEYQFRIFSKQNFKEINIIWKFSIPAVLSGLMVSPVTWLTNKFLVSLPKGYEQMAIFDIAMQWRTTVLFIPVALCQIALPMLATAKNENYFQILKKNILLNFVVAFIIVMIVIAFIPFILSFYGDEYRNAVLPMTIMLVTTILIAINNVVGQAIASLDKMWLGFIFNMLWGVIILLLSYYYLILRKEGVIGLCYSYLISYISHTIIQYSYLVWIMKFKKNKLNLLT</sequence>
<evidence type="ECO:0000256" key="4">
    <source>
        <dbReference type="ARBA" id="ARBA00022989"/>
    </source>
</evidence>
<dbReference type="PANTHER" id="PTHR30250:SF11">
    <property type="entry name" value="O-ANTIGEN TRANSPORTER-RELATED"/>
    <property type="match status" value="1"/>
</dbReference>
<protein>
    <submittedName>
        <fullName evidence="7">Oligosaccharide flippase family protein</fullName>
    </submittedName>
</protein>
<dbReference type="Proteomes" id="UP000767947">
    <property type="component" value="Unassembled WGS sequence"/>
</dbReference>
<feature type="transmembrane region" description="Helical" evidence="6">
    <location>
        <begin position="132"/>
        <end position="150"/>
    </location>
</feature>
<dbReference type="InterPro" id="IPR050833">
    <property type="entry name" value="Poly_Biosynth_Transport"/>
</dbReference>
<feature type="transmembrane region" description="Helical" evidence="6">
    <location>
        <begin position="313"/>
        <end position="338"/>
    </location>
</feature>
<keyword evidence="3 6" id="KW-0812">Transmembrane</keyword>
<feature type="transmembrane region" description="Helical" evidence="6">
    <location>
        <begin position="344"/>
        <end position="364"/>
    </location>
</feature>
<gene>
    <name evidence="7" type="ORF">G6042_08715</name>
</gene>
<evidence type="ECO:0000313" key="7">
    <source>
        <dbReference type="EMBL" id="NMH25349.1"/>
    </source>
</evidence>
<feature type="transmembrane region" description="Helical" evidence="6">
    <location>
        <begin position="95"/>
        <end position="117"/>
    </location>
</feature>
<keyword evidence="8" id="KW-1185">Reference proteome</keyword>
<feature type="transmembrane region" description="Helical" evidence="6">
    <location>
        <begin position="162"/>
        <end position="184"/>
    </location>
</feature>
<feature type="transmembrane region" description="Helical" evidence="6">
    <location>
        <begin position="190"/>
        <end position="209"/>
    </location>
</feature>
<evidence type="ECO:0000256" key="1">
    <source>
        <dbReference type="ARBA" id="ARBA00004651"/>
    </source>
</evidence>
<feature type="transmembrane region" description="Helical" evidence="6">
    <location>
        <begin position="376"/>
        <end position="397"/>
    </location>
</feature>
<feature type="transmembrane region" description="Helical" evidence="6">
    <location>
        <begin position="55"/>
        <end position="75"/>
    </location>
</feature>
<reference evidence="7 8" key="1">
    <citation type="submission" date="2020-02" db="EMBL/GenBank/DDBJ databases">
        <title>Flavobacterium sp. genome.</title>
        <authorList>
            <person name="Jung H.S."/>
            <person name="Baek J.H."/>
            <person name="Jeon C.O."/>
        </authorList>
    </citation>
    <scope>NUCLEOTIDE SEQUENCE [LARGE SCALE GENOMIC DNA]</scope>
    <source>
        <strain evidence="7 8">SE-s27</strain>
    </source>
</reference>
<keyword evidence="2" id="KW-1003">Cell membrane</keyword>
<evidence type="ECO:0000256" key="2">
    <source>
        <dbReference type="ARBA" id="ARBA00022475"/>
    </source>
</evidence>
<feature type="transmembrane region" description="Helical" evidence="6">
    <location>
        <begin position="273"/>
        <end position="293"/>
    </location>
</feature>
<proteinExistence type="predicted"/>
<evidence type="ECO:0000256" key="3">
    <source>
        <dbReference type="ARBA" id="ARBA00022692"/>
    </source>
</evidence>
<comment type="caution">
    <text evidence="7">The sequence shown here is derived from an EMBL/GenBank/DDBJ whole genome shotgun (WGS) entry which is preliminary data.</text>
</comment>
<name>A0ABX1QVY7_9FLAO</name>
<feature type="transmembrane region" description="Helical" evidence="6">
    <location>
        <begin position="403"/>
        <end position="427"/>
    </location>
</feature>
<dbReference type="RefSeq" id="WP_169523946.1">
    <property type="nucleotide sequence ID" value="NZ_JAAMPT010000206.1"/>
</dbReference>
<evidence type="ECO:0000313" key="8">
    <source>
        <dbReference type="Proteomes" id="UP000767947"/>
    </source>
</evidence>
<evidence type="ECO:0000256" key="5">
    <source>
        <dbReference type="ARBA" id="ARBA00023136"/>
    </source>
</evidence>
<keyword evidence="4 6" id="KW-1133">Transmembrane helix</keyword>
<dbReference type="PANTHER" id="PTHR30250">
    <property type="entry name" value="PST FAMILY PREDICTED COLANIC ACID TRANSPORTER"/>
    <property type="match status" value="1"/>
</dbReference>
<dbReference type="InterPro" id="IPR002797">
    <property type="entry name" value="Polysacc_synth"/>
</dbReference>
<feature type="transmembrane region" description="Helical" evidence="6">
    <location>
        <begin position="21"/>
        <end position="43"/>
    </location>
</feature>
<evidence type="ECO:0000256" key="6">
    <source>
        <dbReference type="SAM" id="Phobius"/>
    </source>
</evidence>
<dbReference type="Pfam" id="PF01943">
    <property type="entry name" value="Polysacc_synt"/>
    <property type="match status" value="1"/>
</dbReference>
<feature type="transmembrane region" description="Helical" evidence="6">
    <location>
        <begin position="230"/>
        <end position="253"/>
    </location>
</feature>